<name>J9F6V3_9ZZZZ</name>
<sequence length="35" mass="3797">GKAPAYAPRDARKSKNKNSKKRNGGSRSNKAKTHS</sequence>
<gene>
    <name evidence="2" type="ORF">EVA_21690</name>
</gene>
<dbReference type="AlphaFoldDB" id="J9F6V3"/>
<protein>
    <submittedName>
        <fullName evidence="2">Uncharacterized protein</fullName>
    </submittedName>
</protein>
<dbReference type="EMBL" id="AMCI01008979">
    <property type="protein sequence ID" value="EJW90203.1"/>
    <property type="molecule type" value="Genomic_DNA"/>
</dbReference>
<proteinExistence type="predicted"/>
<evidence type="ECO:0000256" key="1">
    <source>
        <dbReference type="SAM" id="MobiDB-lite"/>
    </source>
</evidence>
<feature type="compositionally biased region" description="Basic residues" evidence="1">
    <location>
        <begin position="12"/>
        <end position="35"/>
    </location>
</feature>
<reference evidence="2" key="1">
    <citation type="journal article" date="2012" name="PLoS ONE">
        <title>Gene sets for utilization of primary and secondary nutrition supplies in the distal gut of endangered iberian lynx.</title>
        <authorList>
            <person name="Alcaide M."/>
            <person name="Messina E."/>
            <person name="Richter M."/>
            <person name="Bargiela R."/>
            <person name="Peplies J."/>
            <person name="Huws S.A."/>
            <person name="Newbold C.J."/>
            <person name="Golyshin P.N."/>
            <person name="Simon M.A."/>
            <person name="Lopez G."/>
            <person name="Yakimov M.M."/>
            <person name="Ferrer M."/>
        </authorList>
    </citation>
    <scope>NUCLEOTIDE SEQUENCE</scope>
</reference>
<accession>J9F6V3</accession>
<organism evidence="2">
    <name type="scientific">gut metagenome</name>
    <dbReference type="NCBI Taxonomy" id="749906"/>
    <lineage>
        <taxon>unclassified sequences</taxon>
        <taxon>metagenomes</taxon>
        <taxon>organismal metagenomes</taxon>
    </lineage>
</organism>
<feature type="non-terminal residue" evidence="2">
    <location>
        <position position="1"/>
    </location>
</feature>
<evidence type="ECO:0000313" key="2">
    <source>
        <dbReference type="EMBL" id="EJW90203.1"/>
    </source>
</evidence>
<feature type="region of interest" description="Disordered" evidence="1">
    <location>
        <begin position="1"/>
        <end position="35"/>
    </location>
</feature>
<comment type="caution">
    <text evidence="2">The sequence shown here is derived from an EMBL/GenBank/DDBJ whole genome shotgun (WGS) entry which is preliminary data.</text>
</comment>